<sequence length="213" mass="23792">MVSIKTAILLVFSILIQAHGLPAASEESSAKEELKDQVDSLLSTIKDAQLQAFLTHYIDSHKSVEQFMFNVKMMADTLQECNHNTKQELFKQAALQFGDFVACINATVDIADLEQFLLHFYEFALSIESEAVIFVETVVSCRNQTNIFNALKCVVSAIQDQGPAFDILLTNATSLINELEIDSEDLIQNIEKCFGFKQSELALKVADFLIKNC</sequence>
<dbReference type="EMBL" id="GECZ01013828">
    <property type="protein sequence ID" value="JAS55941.1"/>
    <property type="molecule type" value="Transcribed_RNA"/>
</dbReference>
<organism evidence="2">
    <name type="scientific">Cuerna arida</name>
    <dbReference type="NCBI Taxonomy" id="1464854"/>
    <lineage>
        <taxon>Eukaryota</taxon>
        <taxon>Metazoa</taxon>
        <taxon>Ecdysozoa</taxon>
        <taxon>Arthropoda</taxon>
        <taxon>Hexapoda</taxon>
        <taxon>Insecta</taxon>
        <taxon>Pterygota</taxon>
        <taxon>Neoptera</taxon>
        <taxon>Paraneoptera</taxon>
        <taxon>Hemiptera</taxon>
        <taxon>Auchenorrhyncha</taxon>
        <taxon>Membracoidea</taxon>
        <taxon>Cicadellidae</taxon>
        <taxon>Cicadellinae</taxon>
        <taxon>Proconiini</taxon>
        <taxon>Cuerna</taxon>
    </lineage>
</organism>
<evidence type="ECO:0008006" key="3">
    <source>
        <dbReference type="Google" id="ProtNLM"/>
    </source>
</evidence>
<protein>
    <recommendedName>
        <fullName evidence="3">Secreted protein</fullName>
    </recommendedName>
</protein>
<name>A0A1B6G0L9_9HEMI</name>
<evidence type="ECO:0000313" key="2">
    <source>
        <dbReference type="EMBL" id="JAS55941.1"/>
    </source>
</evidence>
<reference evidence="2" key="1">
    <citation type="submission" date="2015-11" db="EMBL/GenBank/DDBJ databases">
        <title>De novo transcriptome assembly of four potential Pierce s Disease insect vectors from Arizona vineyards.</title>
        <authorList>
            <person name="Tassone E.E."/>
        </authorList>
    </citation>
    <scope>NUCLEOTIDE SEQUENCE</scope>
</reference>
<keyword evidence="1" id="KW-0732">Signal</keyword>
<feature type="chain" id="PRO_5008583323" description="Secreted protein" evidence="1">
    <location>
        <begin position="21"/>
        <end position="213"/>
    </location>
</feature>
<feature type="signal peptide" evidence="1">
    <location>
        <begin position="1"/>
        <end position="20"/>
    </location>
</feature>
<gene>
    <name evidence="2" type="ORF">g.22898</name>
</gene>
<evidence type="ECO:0000256" key="1">
    <source>
        <dbReference type="SAM" id="SignalP"/>
    </source>
</evidence>
<accession>A0A1B6G0L9</accession>
<dbReference type="AlphaFoldDB" id="A0A1B6G0L9"/>
<proteinExistence type="predicted"/>